<dbReference type="Pfam" id="PF12697">
    <property type="entry name" value="Abhydrolase_6"/>
    <property type="match status" value="1"/>
</dbReference>
<dbReference type="Gene3D" id="3.40.50.1820">
    <property type="entry name" value="alpha/beta hydrolase"/>
    <property type="match status" value="1"/>
</dbReference>
<keyword evidence="3" id="KW-1185">Reference proteome</keyword>
<dbReference type="EMBL" id="FAOZ01000006">
    <property type="protein sequence ID" value="CUU56030.1"/>
    <property type="molecule type" value="Genomic_DNA"/>
</dbReference>
<dbReference type="PANTHER" id="PTHR37017">
    <property type="entry name" value="AB HYDROLASE-1 DOMAIN-CONTAINING PROTEIN-RELATED"/>
    <property type="match status" value="1"/>
</dbReference>
<dbReference type="InterPro" id="IPR000073">
    <property type="entry name" value="AB_hydrolase_1"/>
</dbReference>
<reference evidence="3" key="1">
    <citation type="submission" date="2015-11" db="EMBL/GenBank/DDBJ databases">
        <authorList>
            <person name="Varghese N."/>
        </authorList>
    </citation>
    <scope>NUCLEOTIDE SEQUENCE [LARGE SCALE GENOMIC DNA]</scope>
    <source>
        <strain evidence="3">DSM 45899</strain>
    </source>
</reference>
<dbReference type="GO" id="GO:0016787">
    <property type="term" value="F:hydrolase activity"/>
    <property type="evidence" value="ECO:0007669"/>
    <property type="project" value="UniProtKB-KW"/>
</dbReference>
<dbReference type="RefSeq" id="WP_091275441.1">
    <property type="nucleotide sequence ID" value="NZ_FAOZ01000006.1"/>
</dbReference>
<name>A0A0S4QLP3_9ACTN</name>
<evidence type="ECO:0000259" key="1">
    <source>
        <dbReference type="Pfam" id="PF12697"/>
    </source>
</evidence>
<dbReference type="InterPro" id="IPR052897">
    <property type="entry name" value="Sec-Metab_Biosynth_Hydrolase"/>
</dbReference>
<protein>
    <submittedName>
        <fullName evidence="2">Lysophospholipase, alpha-beta hydrolase superfamily</fullName>
    </submittedName>
</protein>
<gene>
    <name evidence="2" type="ORF">Ga0074812_106285</name>
</gene>
<sequence length="237" mass="24888">MTEMDEQVPGRRRTFALIPGAGGAGIYWHRVVPLLRAAGHEVVAVDLPGGDPGAALPEYAAVVEAAIGATVEGRPDVVLVAQSLGGFTAPLVAELVPVRAIVFVNAMIPVPGETPGAWWDSTGQPQACATAAERGGYSPEFDLETYFLHDLSEDDAAAISADPRPEDDVVFGSACAFGGWPPVLIRVVAGADDRFFPVEFQRQVARVRLGIDADVLPGGHLLALSQPEALARYLLGV</sequence>
<keyword evidence="2" id="KW-0378">Hydrolase</keyword>
<organism evidence="2 3">
    <name type="scientific">Parafrankia irregularis</name>
    <dbReference type="NCBI Taxonomy" id="795642"/>
    <lineage>
        <taxon>Bacteria</taxon>
        <taxon>Bacillati</taxon>
        <taxon>Actinomycetota</taxon>
        <taxon>Actinomycetes</taxon>
        <taxon>Frankiales</taxon>
        <taxon>Frankiaceae</taxon>
        <taxon>Parafrankia</taxon>
    </lineage>
</organism>
<dbReference type="PANTHER" id="PTHR37017:SF11">
    <property type="entry name" value="ESTERASE_LIPASE_THIOESTERASE DOMAIN-CONTAINING PROTEIN"/>
    <property type="match status" value="1"/>
</dbReference>
<dbReference type="Proteomes" id="UP000198802">
    <property type="component" value="Unassembled WGS sequence"/>
</dbReference>
<accession>A0A0S4QLP3</accession>
<evidence type="ECO:0000313" key="2">
    <source>
        <dbReference type="EMBL" id="CUU56030.1"/>
    </source>
</evidence>
<dbReference type="AlphaFoldDB" id="A0A0S4QLP3"/>
<feature type="domain" description="AB hydrolase-1" evidence="1">
    <location>
        <begin position="17"/>
        <end position="232"/>
    </location>
</feature>
<evidence type="ECO:0000313" key="3">
    <source>
        <dbReference type="Proteomes" id="UP000198802"/>
    </source>
</evidence>
<dbReference type="InterPro" id="IPR029058">
    <property type="entry name" value="AB_hydrolase_fold"/>
</dbReference>
<dbReference type="SUPFAM" id="SSF53474">
    <property type="entry name" value="alpha/beta-Hydrolases"/>
    <property type="match status" value="1"/>
</dbReference>
<proteinExistence type="predicted"/>